<reference evidence="1" key="1">
    <citation type="submission" date="2022-05" db="EMBL/GenBank/DDBJ databases">
        <title>A multi-omics perspective on studying reproductive biology in Daphnia sinensis.</title>
        <authorList>
            <person name="Jia J."/>
        </authorList>
    </citation>
    <scope>NUCLEOTIDE SEQUENCE</scope>
    <source>
        <strain evidence="1">WSL</strain>
    </source>
</reference>
<sequence length="158" mass="17961">MSSLVYLLRADGCPYYPHQVYFVGVHETRFEGPRLEEVVARHNAGLGSTWTRRFSGWELRDVFRREDQSDANDRATRLMYRHGLCRARGGQWAEDALSPEDVCEIVRRVAATYRHLCPRCGFALANHPRPDVCTAVQYAAWVRQSWGGSAFVAGDVPC</sequence>
<comment type="caution">
    <text evidence="1">The sequence shown here is derived from an EMBL/GenBank/DDBJ whole genome shotgun (WGS) entry which is preliminary data.</text>
</comment>
<dbReference type="EMBL" id="WJBH02000290">
    <property type="protein sequence ID" value="KAI9549680.1"/>
    <property type="molecule type" value="Genomic_DNA"/>
</dbReference>
<accession>A0AAD5KUC1</accession>
<proteinExistence type="predicted"/>
<dbReference type="AlphaFoldDB" id="A0AAD5KUC1"/>
<dbReference type="Proteomes" id="UP000820818">
    <property type="component" value="Unassembled WGS sequence"/>
</dbReference>
<gene>
    <name evidence="1" type="ORF">GHT06_003866</name>
</gene>
<evidence type="ECO:0000313" key="1">
    <source>
        <dbReference type="EMBL" id="KAI9549680.1"/>
    </source>
</evidence>
<name>A0AAD5KUC1_9CRUS</name>
<organism evidence="1 2">
    <name type="scientific">Daphnia sinensis</name>
    <dbReference type="NCBI Taxonomy" id="1820382"/>
    <lineage>
        <taxon>Eukaryota</taxon>
        <taxon>Metazoa</taxon>
        <taxon>Ecdysozoa</taxon>
        <taxon>Arthropoda</taxon>
        <taxon>Crustacea</taxon>
        <taxon>Branchiopoda</taxon>
        <taxon>Diplostraca</taxon>
        <taxon>Cladocera</taxon>
        <taxon>Anomopoda</taxon>
        <taxon>Daphniidae</taxon>
        <taxon>Daphnia</taxon>
        <taxon>Daphnia similis group</taxon>
    </lineage>
</organism>
<evidence type="ECO:0000313" key="2">
    <source>
        <dbReference type="Proteomes" id="UP000820818"/>
    </source>
</evidence>
<protein>
    <submittedName>
        <fullName evidence="1">Uncharacterized protein</fullName>
    </submittedName>
</protein>
<keyword evidence="2" id="KW-1185">Reference proteome</keyword>